<reference evidence="3" key="1">
    <citation type="journal article" date="2020" name="Stud. Mycol.">
        <title>101 Dothideomycetes genomes: a test case for predicting lifestyles and emergence of pathogens.</title>
        <authorList>
            <person name="Haridas S."/>
            <person name="Albert R."/>
            <person name="Binder M."/>
            <person name="Bloem J."/>
            <person name="Labutti K."/>
            <person name="Salamov A."/>
            <person name="Andreopoulos B."/>
            <person name="Baker S."/>
            <person name="Barry K."/>
            <person name="Bills G."/>
            <person name="Bluhm B."/>
            <person name="Cannon C."/>
            <person name="Castanera R."/>
            <person name="Culley D."/>
            <person name="Daum C."/>
            <person name="Ezra D."/>
            <person name="Gonzalez J."/>
            <person name="Henrissat B."/>
            <person name="Kuo A."/>
            <person name="Liang C."/>
            <person name="Lipzen A."/>
            <person name="Lutzoni F."/>
            <person name="Magnuson J."/>
            <person name="Mondo S."/>
            <person name="Nolan M."/>
            <person name="Ohm R."/>
            <person name="Pangilinan J."/>
            <person name="Park H.-J."/>
            <person name="Ramirez L."/>
            <person name="Alfaro M."/>
            <person name="Sun H."/>
            <person name="Tritt A."/>
            <person name="Yoshinaga Y."/>
            <person name="Zwiers L.-H."/>
            <person name="Turgeon B."/>
            <person name="Goodwin S."/>
            <person name="Spatafora J."/>
            <person name="Crous P."/>
            <person name="Grigoriev I."/>
        </authorList>
    </citation>
    <scope>NUCLEOTIDE SEQUENCE</scope>
    <source>
        <strain evidence="3">CBS 116005</strain>
    </source>
</reference>
<evidence type="ECO:0000313" key="3">
    <source>
        <dbReference type="EMBL" id="KAF2772922.1"/>
    </source>
</evidence>
<dbReference type="GO" id="GO:0009062">
    <property type="term" value="P:fatty acid catabolic process"/>
    <property type="evidence" value="ECO:0007669"/>
    <property type="project" value="TreeGrafter"/>
</dbReference>
<dbReference type="PANTHER" id="PTHR11066">
    <property type="entry name" value="ACYL-COA THIOESTERASE"/>
    <property type="match status" value="1"/>
</dbReference>
<dbReference type="PANTHER" id="PTHR11066:SF64">
    <property type="entry name" value="ACYL-COA THIOESTERASE (AFU_ORTHOLOGUE AFUA_1G12060)"/>
    <property type="match status" value="1"/>
</dbReference>
<evidence type="ECO:0000256" key="1">
    <source>
        <dbReference type="ARBA" id="ARBA00006538"/>
    </source>
</evidence>
<organism evidence="3 4">
    <name type="scientific">Teratosphaeria nubilosa</name>
    <dbReference type="NCBI Taxonomy" id="161662"/>
    <lineage>
        <taxon>Eukaryota</taxon>
        <taxon>Fungi</taxon>
        <taxon>Dikarya</taxon>
        <taxon>Ascomycota</taxon>
        <taxon>Pezizomycotina</taxon>
        <taxon>Dothideomycetes</taxon>
        <taxon>Dothideomycetidae</taxon>
        <taxon>Mycosphaerellales</taxon>
        <taxon>Teratosphaeriaceae</taxon>
        <taxon>Teratosphaeria</taxon>
    </lineage>
</organism>
<accession>A0A6G1LK27</accession>
<keyword evidence="4" id="KW-1185">Reference proteome</keyword>
<dbReference type="GO" id="GO:0047617">
    <property type="term" value="F:fatty acyl-CoA hydrolase activity"/>
    <property type="evidence" value="ECO:0007669"/>
    <property type="project" value="InterPro"/>
</dbReference>
<dbReference type="GO" id="GO:0005782">
    <property type="term" value="C:peroxisomal matrix"/>
    <property type="evidence" value="ECO:0007669"/>
    <property type="project" value="UniProtKB-SubCell"/>
</dbReference>
<dbReference type="Proteomes" id="UP000799436">
    <property type="component" value="Unassembled WGS sequence"/>
</dbReference>
<dbReference type="GO" id="GO:0016853">
    <property type="term" value="F:isomerase activity"/>
    <property type="evidence" value="ECO:0007669"/>
    <property type="project" value="UniProtKB-KW"/>
</dbReference>
<sequence length="226" mass="25833">MAAFNESRHPLDRRQLIMYRTLGEMPANPSMHLCAHLYASDRNSLYIVSNHLNMGDTWTQMASLAHTVIFHTEMQDLWFSERRGGGGDERWYIKEDSTDRVTNGRGTYRSRVFSPSGVHVASVLQDGMIRLTKGPQATEEEVKFIRATQDSWPLRETLNESQTDCTTLPYETQTGPSIFTLFETSVFAHRLPPTFLNRTQMLDARLEADEPARWTGVKEILRLGPP</sequence>
<dbReference type="AlphaFoldDB" id="A0A6G1LK27"/>
<gene>
    <name evidence="3" type="ORF">EJ03DRAFT_347985</name>
</gene>
<dbReference type="InterPro" id="IPR049450">
    <property type="entry name" value="ACOT8-like_C"/>
</dbReference>
<keyword evidence="3" id="KW-0413">Isomerase</keyword>
<dbReference type="InterPro" id="IPR029069">
    <property type="entry name" value="HotDog_dom_sf"/>
</dbReference>
<dbReference type="EMBL" id="ML995812">
    <property type="protein sequence ID" value="KAF2772922.1"/>
    <property type="molecule type" value="Genomic_DNA"/>
</dbReference>
<dbReference type="CDD" id="cd03444">
    <property type="entry name" value="Thioesterase_II_repeat1"/>
    <property type="match status" value="1"/>
</dbReference>
<comment type="similarity">
    <text evidence="1">Belongs to the C/M/P thioester hydrolase family.</text>
</comment>
<proteinExistence type="inferred from homology"/>
<dbReference type="InterPro" id="IPR042171">
    <property type="entry name" value="Acyl-CoA_hotdog"/>
</dbReference>
<protein>
    <submittedName>
        <fullName evidence="3">Thioesterase/thiol ester dehydrase-isomerase</fullName>
    </submittedName>
</protein>
<dbReference type="Gene3D" id="2.40.160.210">
    <property type="entry name" value="Acyl-CoA thioesterase, double hotdog domain"/>
    <property type="match status" value="1"/>
</dbReference>
<dbReference type="InterPro" id="IPR003703">
    <property type="entry name" value="Acyl_CoA_thio"/>
</dbReference>
<dbReference type="OrthoDB" id="68328at2759"/>
<dbReference type="Pfam" id="PF20789">
    <property type="entry name" value="4HBT_3C"/>
    <property type="match status" value="1"/>
</dbReference>
<dbReference type="SUPFAM" id="SSF54637">
    <property type="entry name" value="Thioesterase/thiol ester dehydrase-isomerase"/>
    <property type="match status" value="1"/>
</dbReference>
<dbReference type="GO" id="GO:0006637">
    <property type="term" value="P:acyl-CoA metabolic process"/>
    <property type="evidence" value="ECO:0007669"/>
    <property type="project" value="InterPro"/>
</dbReference>
<evidence type="ECO:0000313" key="4">
    <source>
        <dbReference type="Proteomes" id="UP000799436"/>
    </source>
</evidence>
<evidence type="ECO:0000259" key="2">
    <source>
        <dbReference type="Pfam" id="PF20789"/>
    </source>
</evidence>
<name>A0A6G1LK27_9PEZI</name>
<feature type="domain" description="Acyl-CoA thioesterase-like C-terminal" evidence="2">
    <location>
        <begin position="25"/>
        <end position="129"/>
    </location>
</feature>